<proteinExistence type="predicted"/>
<feature type="region of interest" description="Disordered" evidence="1">
    <location>
        <begin position="149"/>
        <end position="200"/>
    </location>
</feature>
<dbReference type="GO" id="GO:0045892">
    <property type="term" value="P:negative regulation of DNA-templated transcription"/>
    <property type="evidence" value="ECO:0007669"/>
    <property type="project" value="InterPro"/>
</dbReference>
<accession>A0AA47MV88</accession>
<dbReference type="AlphaFoldDB" id="A0AA47MV88"/>
<sequence>MSHLSKPGGYRRPKITMATHAVVSKAGSERDSGFSDASSGYLSAVDLTDSEETGRTVSTLGPDKTTMIGRSYPGLSPMIIMNNFVLKQPNSITPQEKQWSFPSSMEVMPQSQVVLLQPMVSNGSVGPAKTTTENNIQSKNYLPILKSYPRIAPHPGERPSKRQGSSAVRTGSVPGHDKHRRRQHHSRRPYSSPSPTPIRQAPIKALPRLDSLDADCPPRPSDKLLSLLTDDSSSTASYDPHDLAPLLAVDNQDANCQDALSEDGNKLKRFSNTYNVLNKSGLLGITLRTKQLMTENRRTQGQLRQLQEHTDLLMEALKTGDPQIWTRLQLAMQDKAPSQCEGQQLGGSLQDRLHRLHRLHGQDESQTPAGAEHVPEVAPPRAAALHQRPALQLTPGLTAGHQQHLLAAEPGTHQADAEPHVQHDDQEQLQPRHAS</sequence>
<protein>
    <submittedName>
        <fullName evidence="2">CLOCK-interacting pacemaker</fullName>
    </submittedName>
</protein>
<dbReference type="Pfam" id="PF15800">
    <property type="entry name" value="CiPC"/>
    <property type="match status" value="2"/>
</dbReference>
<evidence type="ECO:0000256" key="1">
    <source>
        <dbReference type="SAM" id="MobiDB-lite"/>
    </source>
</evidence>
<feature type="region of interest" description="Disordered" evidence="1">
    <location>
        <begin position="362"/>
        <end position="435"/>
    </location>
</feature>
<dbReference type="InterPro" id="IPR031602">
    <property type="entry name" value="CIPC"/>
</dbReference>
<name>A0AA47MV88_MERPO</name>
<dbReference type="EMBL" id="JAOPHQ010002480">
    <property type="protein sequence ID" value="KAK0146899.1"/>
    <property type="molecule type" value="Genomic_DNA"/>
</dbReference>
<feature type="compositionally biased region" description="Basic residues" evidence="1">
    <location>
        <begin position="177"/>
        <end position="188"/>
    </location>
</feature>
<feature type="compositionally biased region" description="Basic and acidic residues" evidence="1">
    <location>
        <begin position="415"/>
        <end position="426"/>
    </location>
</feature>
<organism evidence="2 3">
    <name type="scientific">Merluccius polli</name>
    <name type="common">Benguela hake</name>
    <name type="synonym">Merluccius cadenati</name>
    <dbReference type="NCBI Taxonomy" id="89951"/>
    <lineage>
        <taxon>Eukaryota</taxon>
        <taxon>Metazoa</taxon>
        <taxon>Chordata</taxon>
        <taxon>Craniata</taxon>
        <taxon>Vertebrata</taxon>
        <taxon>Euteleostomi</taxon>
        <taxon>Actinopterygii</taxon>
        <taxon>Neopterygii</taxon>
        <taxon>Teleostei</taxon>
        <taxon>Neoteleostei</taxon>
        <taxon>Acanthomorphata</taxon>
        <taxon>Zeiogadaria</taxon>
        <taxon>Gadariae</taxon>
        <taxon>Gadiformes</taxon>
        <taxon>Gadoidei</taxon>
        <taxon>Merlucciidae</taxon>
        <taxon>Merluccius</taxon>
    </lineage>
</organism>
<dbReference type="GO" id="GO:0042754">
    <property type="term" value="P:negative regulation of circadian rhythm"/>
    <property type="evidence" value="ECO:0007669"/>
    <property type="project" value="InterPro"/>
</dbReference>
<evidence type="ECO:0000313" key="3">
    <source>
        <dbReference type="Proteomes" id="UP001174136"/>
    </source>
</evidence>
<feature type="compositionally biased region" description="Low complexity" evidence="1">
    <location>
        <begin position="189"/>
        <end position="199"/>
    </location>
</feature>
<evidence type="ECO:0000313" key="2">
    <source>
        <dbReference type="EMBL" id="KAK0146899.1"/>
    </source>
</evidence>
<dbReference type="PANTHER" id="PTHR34648:SF6">
    <property type="entry name" value="CLOCK-INTERACTING PACEMAKER-RELATED"/>
    <property type="match status" value="1"/>
</dbReference>
<dbReference type="Proteomes" id="UP001174136">
    <property type="component" value="Unassembled WGS sequence"/>
</dbReference>
<gene>
    <name evidence="2" type="primary">cipc</name>
    <name evidence="2" type="ORF">N1851_013771</name>
</gene>
<keyword evidence="3" id="KW-1185">Reference proteome</keyword>
<comment type="caution">
    <text evidence="2">The sequence shown here is derived from an EMBL/GenBank/DDBJ whole genome shotgun (WGS) entry which is preliminary data.</text>
</comment>
<reference evidence="2" key="1">
    <citation type="journal article" date="2023" name="Front. Mar. Sci.">
        <title>A new Merluccius polli reference genome to investigate the effects of global change in West African waters.</title>
        <authorList>
            <person name="Mateo J.L."/>
            <person name="Blanco-Fernandez C."/>
            <person name="Garcia-Vazquez E."/>
            <person name="Machado-Schiaffino G."/>
        </authorList>
    </citation>
    <scope>NUCLEOTIDE SEQUENCE</scope>
    <source>
        <strain evidence="2">C29</strain>
        <tissue evidence="2">Fin</tissue>
    </source>
</reference>
<dbReference type="PANTHER" id="PTHR34648">
    <property type="entry name" value="CLOCK-INTERACTING PACEMAKER"/>
    <property type="match status" value="1"/>
</dbReference>
<dbReference type="GO" id="GO:0005634">
    <property type="term" value="C:nucleus"/>
    <property type="evidence" value="ECO:0007669"/>
    <property type="project" value="TreeGrafter"/>
</dbReference>